<feature type="domain" description="Lnb N-terminal periplasmic" evidence="2">
    <location>
        <begin position="117"/>
        <end position="268"/>
    </location>
</feature>
<gene>
    <name evidence="5" type="ORF">GTP41_22455</name>
</gene>
<feature type="chain" id="PRO_5027016610" evidence="1">
    <location>
        <begin position="20"/>
        <end position="612"/>
    </location>
</feature>
<organism evidence="5 6">
    <name type="scientific">Pseudoduganella guangdongensis</name>
    <dbReference type="NCBI Taxonomy" id="2692179"/>
    <lineage>
        <taxon>Bacteria</taxon>
        <taxon>Pseudomonadati</taxon>
        <taxon>Pseudomonadota</taxon>
        <taxon>Betaproteobacteria</taxon>
        <taxon>Burkholderiales</taxon>
        <taxon>Oxalobacteraceae</taxon>
        <taxon>Telluria group</taxon>
        <taxon>Pseudoduganella</taxon>
    </lineage>
</organism>
<dbReference type="EMBL" id="WWCJ01000021">
    <property type="protein sequence ID" value="MYN04861.1"/>
    <property type="molecule type" value="Genomic_DNA"/>
</dbReference>
<evidence type="ECO:0000259" key="2">
    <source>
        <dbReference type="Pfam" id="PF13387"/>
    </source>
</evidence>
<evidence type="ECO:0000259" key="4">
    <source>
        <dbReference type="Pfam" id="PF25225"/>
    </source>
</evidence>
<protein>
    <submittedName>
        <fullName evidence="5">DUF4105 domain-containing protein</fullName>
    </submittedName>
</protein>
<feature type="domain" description="DUF7843" evidence="4">
    <location>
        <begin position="24"/>
        <end position="101"/>
    </location>
</feature>
<keyword evidence="1" id="KW-0732">Signal</keyword>
<feature type="signal peptide" evidence="1">
    <location>
        <begin position="1"/>
        <end position="19"/>
    </location>
</feature>
<dbReference type="AlphaFoldDB" id="A0A6N9HME6"/>
<dbReference type="Proteomes" id="UP000448575">
    <property type="component" value="Unassembled WGS sequence"/>
</dbReference>
<dbReference type="Pfam" id="PF13387">
    <property type="entry name" value="Lnb_N"/>
    <property type="match status" value="1"/>
</dbReference>
<dbReference type="InterPro" id="IPR025178">
    <property type="entry name" value="Lnb_N"/>
</dbReference>
<comment type="caution">
    <text evidence="5">The sequence shown here is derived from an EMBL/GenBank/DDBJ whole genome shotgun (WGS) entry which is preliminary data.</text>
</comment>
<dbReference type="RefSeq" id="WP_161027808.1">
    <property type="nucleotide sequence ID" value="NZ_WWCJ01000021.1"/>
</dbReference>
<evidence type="ECO:0000313" key="5">
    <source>
        <dbReference type="EMBL" id="MYN04861.1"/>
    </source>
</evidence>
<evidence type="ECO:0000313" key="6">
    <source>
        <dbReference type="Proteomes" id="UP000448575"/>
    </source>
</evidence>
<reference evidence="5 6" key="1">
    <citation type="submission" date="2019-12" db="EMBL/GenBank/DDBJ databases">
        <title>Novel species isolated from a subtropical stream in China.</title>
        <authorList>
            <person name="Lu H."/>
        </authorList>
    </citation>
    <scope>NUCLEOTIDE SEQUENCE [LARGE SCALE GENOMIC DNA]</scope>
    <source>
        <strain evidence="5 6">DS3</strain>
    </source>
</reference>
<dbReference type="Pfam" id="PF25225">
    <property type="entry name" value="DUF7843"/>
    <property type="match status" value="1"/>
</dbReference>
<dbReference type="Pfam" id="PF25222">
    <property type="entry name" value="DUF7840"/>
    <property type="match status" value="1"/>
</dbReference>
<feature type="domain" description="DUF7840" evidence="3">
    <location>
        <begin position="401"/>
        <end position="600"/>
    </location>
</feature>
<dbReference type="InterPro" id="IPR057165">
    <property type="entry name" value="DUF7843"/>
</dbReference>
<dbReference type="InterPro" id="IPR057162">
    <property type="entry name" value="DUF7840"/>
</dbReference>
<keyword evidence="6" id="KW-1185">Reference proteome</keyword>
<proteinExistence type="predicted"/>
<evidence type="ECO:0000259" key="3">
    <source>
        <dbReference type="Pfam" id="PF25222"/>
    </source>
</evidence>
<name>A0A6N9HME6_9BURK</name>
<accession>A0A6N9HME6</accession>
<sequence length="612" mass="67715">MNSKLFPALLLGAASPAMAQLPDLALNQDWQRLLIYEADAGSPSGLRSAIHSPEFFLAAHGATDPGAELHATLQAMRAPATGDNDTHAKCRFPARRLWLAQRLPAHASELAEIDCPAFQQWARPAHVDSVSLVFANGYLGNPASYYGHTFLKFNHSKASATPSLLDSTLNYGALLANQDNPVSYIVKGLTGGYDGGFSPIEFYFHDATYGETELRDMWEYRLALPEHALRLVVAHAWEVTQKKYTYYFLRLNCAYRVAELLEIANGIDIIPRNRPWVMPQALLQKLARTDYAGKPLVSEVLYHPSRQSRLYWRHAALSDAERGLAAGIVAQTQAVDGPQLGAMPIERQHAVIDTLLEYYQFHRERSKGSTGSVMPAGYVAALKQRFTLPPGEVVLPPATAVPPDQGRPPSYVQLGVAHKPGAGNEATIRIRPAYYDAMDSSGNQPQNSALSMFDTYLTVDHGHARLRRLDLFAIDSMNTAVTGLPGDRSDGWRFRVGWEERMMRAQGDKGLGHEFRAAGITTTAYGGGALQAGAGNGQWGFARVGASLLYRKTRDFSLRVNHEWRRHLGSQANSTRRTELEARYALGSAYDLRLHWESETAKRLVFGVGHYW</sequence>
<evidence type="ECO:0000256" key="1">
    <source>
        <dbReference type="SAM" id="SignalP"/>
    </source>
</evidence>